<comment type="caution">
    <text evidence="2">The sequence shown here is derived from an EMBL/GenBank/DDBJ whole genome shotgun (WGS) entry which is preliminary data.</text>
</comment>
<feature type="compositionally biased region" description="Polar residues" evidence="1">
    <location>
        <begin position="1"/>
        <end position="14"/>
    </location>
</feature>
<gene>
    <name evidence="2" type="ORF">ACFFNX_27290</name>
</gene>
<name>A0ABV5YPG0_9ACTN</name>
<dbReference type="EMBL" id="JBHLZP010000235">
    <property type="protein sequence ID" value="MFB9835892.1"/>
    <property type="molecule type" value="Genomic_DNA"/>
</dbReference>
<feature type="region of interest" description="Disordered" evidence="1">
    <location>
        <begin position="1"/>
        <end position="24"/>
    </location>
</feature>
<dbReference type="RefSeq" id="WP_378208246.1">
    <property type="nucleotide sequence ID" value="NZ_JBHLZP010000235.1"/>
</dbReference>
<sequence length="54" mass="5742">MRRGASRTTVNRSQMGDMAGHGRDASHHAFYWGAKPMLTTAEPFPINDPGGAGA</sequence>
<dbReference type="Proteomes" id="UP001589627">
    <property type="component" value="Unassembled WGS sequence"/>
</dbReference>
<reference evidence="2 3" key="1">
    <citation type="submission" date="2024-09" db="EMBL/GenBank/DDBJ databases">
        <authorList>
            <person name="Sun Q."/>
            <person name="Mori K."/>
        </authorList>
    </citation>
    <scope>NUCLEOTIDE SEQUENCE [LARGE SCALE GENOMIC DNA]</scope>
    <source>
        <strain evidence="2 3">TBRC 0563</strain>
    </source>
</reference>
<accession>A0ABV5YPG0</accession>
<organism evidence="2 3">
    <name type="scientific">Actinoallomurus acaciae</name>
    <dbReference type="NCBI Taxonomy" id="502577"/>
    <lineage>
        <taxon>Bacteria</taxon>
        <taxon>Bacillati</taxon>
        <taxon>Actinomycetota</taxon>
        <taxon>Actinomycetes</taxon>
        <taxon>Streptosporangiales</taxon>
        <taxon>Thermomonosporaceae</taxon>
        <taxon>Actinoallomurus</taxon>
    </lineage>
</organism>
<protein>
    <submittedName>
        <fullName evidence="2">Uncharacterized protein</fullName>
    </submittedName>
</protein>
<evidence type="ECO:0000313" key="2">
    <source>
        <dbReference type="EMBL" id="MFB9835892.1"/>
    </source>
</evidence>
<proteinExistence type="predicted"/>
<evidence type="ECO:0000256" key="1">
    <source>
        <dbReference type="SAM" id="MobiDB-lite"/>
    </source>
</evidence>
<keyword evidence="3" id="KW-1185">Reference proteome</keyword>
<evidence type="ECO:0000313" key="3">
    <source>
        <dbReference type="Proteomes" id="UP001589627"/>
    </source>
</evidence>